<evidence type="ECO:0000256" key="15">
    <source>
        <dbReference type="SAM" id="SignalP"/>
    </source>
</evidence>
<evidence type="ECO:0000256" key="5">
    <source>
        <dbReference type="ARBA" id="ARBA00022597"/>
    </source>
</evidence>
<feature type="signal peptide" evidence="15">
    <location>
        <begin position="1"/>
        <end position="19"/>
    </location>
</feature>
<proteinExistence type="inferred from homology"/>
<protein>
    <submittedName>
        <fullName evidence="18">Polysaccharide biosynthesis/export family protein</fullName>
    </submittedName>
</protein>
<evidence type="ECO:0000256" key="7">
    <source>
        <dbReference type="ARBA" id="ARBA00022729"/>
    </source>
</evidence>
<organism evidence="18">
    <name type="scientific">Candidatus Thiocaldithrix dubininis</name>
    <dbReference type="NCBI Taxonomy" id="3080823"/>
    <lineage>
        <taxon>Bacteria</taxon>
        <taxon>Pseudomonadati</taxon>
        <taxon>Pseudomonadota</taxon>
        <taxon>Gammaproteobacteria</taxon>
        <taxon>Thiotrichales</taxon>
        <taxon>Thiotrichaceae</taxon>
        <taxon>Candidatus Thiocaldithrix</taxon>
    </lineage>
</organism>
<reference evidence="18" key="1">
    <citation type="journal article" date="2023" name="Int. J. Mol. Sci.">
        <title>Metagenomics Revealed a New Genus 'Candidatus Thiocaldithrix dubininis' gen. nov., sp. nov. and a New Species 'Candidatus Thiothrix putei' sp. nov. in the Family Thiotrichaceae, Some Members of Which Have Traits of Both Na+- and H+-Motive Energetics.</title>
        <authorList>
            <person name="Ravin N.V."/>
            <person name="Muntyan M.S."/>
            <person name="Smolyakov D.D."/>
            <person name="Rudenko T.S."/>
            <person name="Beletsky A.V."/>
            <person name="Mardanov A.V."/>
            <person name="Grabovich M.Y."/>
        </authorList>
    </citation>
    <scope>NUCLEOTIDE SEQUENCE</scope>
    <source>
        <strain evidence="18">GKL-01</strain>
    </source>
</reference>
<keyword evidence="11" id="KW-0472">Membrane</keyword>
<dbReference type="GO" id="GO:0009279">
    <property type="term" value="C:cell outer membrane"/>
    <property type="evidence" value="ECO:0007669"/>
    <property type="project" value="UniProtKB-SubCell"/>
</dbReference>
<evidence type="ECO:0000256" key="9">
    <source>
        <dbReference type="ARBA" id="ARBA00023065"/>
    </source>
</evidence>
<dbReference type="PANTHER" id="PTHR33619">
    <property type="entry name" value="POLYSACCHARIDE EXPORT PROTEIN GFCE-RELATED"/>
    <property type="match status" value="1"/>
</dbReference>
<evidence type="ECO:0000256" key="3">
    <source>
        <dbReference type="ARBA" id="ARBA00022448"/>
    </source>
</evidence>
<evidence type="ECO:0000256" key="6">
    <source>
        <dbReference type="ARBA" id="ARBA00022692"/>
    </source>
</evidence>
<dbReference type="InterPro" id="IPR049712">
    <property type="entry name" value="Poly_export"/>
</dbReference>
<feature type="domain" description="SLBB" evidence="17">
    <location>
        <begin position="127"/>
        <end position="189"/>
    </location>
</feature>
<dbReference type="EMBL" id="CP124755">
    <property type="protein sequence ID" value="WGZ92034.1"/>
    <property type="molecule type" value="Genomic_DNA"/>
</dbReference>
<dbReference type="KEGG" id="tdu:QJT80_06020"/>
<keyword evidence="9" id="KW-0406">Ion transport</keyword>
<keyword evidence="5" id="KW-0762">Sugar transport</keyword>
<dbReference type="GO" id="GO:0006811">
    <property type="term" value="P:monoatomic ion transport"/>
    <property type="evidence" value="ECO:0007669"/>
    <property type="project" value="UniProtKB-KW"/>
</dbReference>
<dbReference type="PANTHER" id="PTHR33619:SF3">
    <property type="entry name" value="POLYSACCHARIDE EXPORT PROTEIN GFCE-RELATED"/>
    <property type="match status" value="1"/>
</dbReference>
<dbReference type="PROSITE" id="PS51257">
    <property type="entry name" value="PROKAR_LIPOPROTEIN"/>
    <property type="match status" value="1"/>
</dbReference>
<evidence type="ECO:0000256" key="4">
    <source>
        <dbReference type="ARBA" id="ARBA00022452"/>
    </source>
</evidence>
<keyword evidence="6" id="KW-0812">Transmembrane</keyword>
<evidence type="ECO:0000256" key="14">
    <source>
        <dbReference type="ARBA" id="ARBA00023288"/>
    </source>
</evidence>
<keyword evidence="4" id="KW-1134">Transmembrane beta strand</keyword>
<dbReference type="AlphaFoldDB" id="A0AA95HBB2"/>
<sequence length="226" mass="24996">MRYYWLLPLTVFNVWGLSACTSVPRPAPAPYLPTVTVPVQRSVQAYTGHDQISSQDLLEISVYKVPDLSKTVRVDDFGNITLPLIGVVSVAGKTSIEVEQLLAQRLSQDYMHNPQVNVLVKEATRSRFSVDGEVVKPGIYPMASSMTFLQAMAAAGGTTKLSDNRRAILYRGNQRYMVNLEAIRLGYMPDPVIQADDRIVFVQSNEKVTAETISTLLPALGSLRSY</sequence>
<dbReference type="Pfam" id="PF22461">
    <property type="entry name" value="SLBB_2"/>
    <property type="match status" value="1"/>
</dbReference>
<dbReference type="Proteomes" id="UP001300672">
    <property type="component" value="Chromosome"/>
</dbReference>
<evidence type="ECO:0000256" key="2">
    <source>
        <dbReference type="ARBA" id="ARBA00009450"/>
    </source>
</evidence>
<keyword evidence="12" id="KW-0564">Palmitate</keyword>
<feature type="chain" id="PRO_5041643901" evidence="15">
    <location>
        <begin position="20"/>
        <end position="226"/>
    </location>
</feature>
<reference evidence="18" key="2">
    <citation type="submission" date="2023-04" db="EMBL/GenBank/DDBJ databases">
        <authorList>
            <person name="Beletskiy A.V."/>
            <person name="Mardanov A.V."/>
            <person name="Ravin N.V."/>
        </authorList>
    </citation>
    <scope>NUCLEOTIDE SEQUENCE</scope>
    <source>
        <strain evidence="18">GKL-01</strain>
    </source>
</reference>
<dbReference type="InterPro" id="IPR003715">
    <property type="entry name" value="Poly_export_N"/>
</dbReference>
<keyword evidence="7 15" id="KW-0732">Signal</keyword>
<evidence type="ECO:0000256" key="13">
    <source>
        <dbReference type="ARBA" id="ARBA00023237"/>
    </source>
</evidence>
<evidence type="ECO:0000256" key="1">
    <source>
        <dbReference type="ARBA" id="ARBA00004571"/>
    </source>
</evidence>
<dbReference type="GO" id="GO:0015288">
    <property type="term" value="F:porin activity"/>
    <property type="evidence" value="ECO:0007669"/>
    <property type="project" value="UniProtKB-KW"/>
</dbReference>
<evidence type="ECO:0000259" key="17">
    <source>
        <dbReference type="Pfam" id="PF22461"/>
    </source>
</evidence>
<evidence type="ECO:0000256" key="12">
    <source>
        <dbReference type="ARBA" id="ARBA00023139"/>
    </source>
</evidence>
<comment type="subcellular location">
    <subcellularLocation>
        <location evidence="1">Cell outer membrane</location>
        <topology evidence="1">Multi-pass membrane protein</topology>
    </subcellularLocation>
</comment>
<evidence type="ECO:0000313" key="18">
    <source>
        <dbReference type="EMBL" id="WGZ92034.1"/>
    </source>
</evidence>
<keyword evidence="8" id="KW-0625">Polysaccharide transport</keyword>
<evidence type="ECO:0000259" key="16">
    <source>
        <dbReference type="Pfam" id="PF02563"/>
    </source>
</evidence>
<accession>A0AA95HBB2</accession>
<dbReference type="InterPro" id="IPR054765">
    <property type="entry name" value="SLBB_dom"/>
</dbReference>
<evidence type="ECO:0000256" key="8">
    <source>
        <dbReference type="ARBA" id="ARBA00023047"/>
    </source>
</evidence>
<evidence type="ECO:0000256" key="10">
    <source>
        <dbReference type="ARBA" id="ARBA00023114"/>
    </source>
</evidence>
<dbReference type="Gene3D" id="3.30.1950.10">
    <property type="entry name" value="wza like domain"/>
    <property type="match status" value="1"/>
</dbReference>
<keyword evidence="3" id="KW-0813">Transport</keyword>
<feature type="domain" description="Polysaccharide export protein N-terminal" evidence="16">
    <location>
        <begin position="51"/>
        <end position="120"/>
    </location>
</feature>
<dbReference type="GO" id="GO:0015159">
    <property type="term" value="F:polysaccharide transmembrane transporter activity"/>
    <property type="evidence" value="ECO:0007669"/>
    <property type="project" value="InterPro"/>
</dbReference>
<dbReference type="GO" id="GO:0046930">
    <property type="term" value="C:pore complex"/>
    <property type="evidence" value="ECO:0007669"/>
    <property type="project" value="UniProtKB-KW"/>
</dbReference>
<keyword evidence="14" id="KW-0449">Lipoprotein</keyword>
<keyword evidence="13" id="KW-0998">Cell outer membrane</keyword>
<comment type="similarity">
    <text evidence="2">Belongs to the BexD/CtrA/VexA family.</text>
</comment>
<keyword evidence="10" id="KW-0626">Porin</keyword>
<gene>
    <name evidence="18" type="ORF">QJT80_06020</name>
</gene>
<name>A0AA95HBB2_9GAMM</name>
<evidence type="ECO:0000256" key="11">
    <source>
        <dbReference type="ARBA" id="ARBA00023136"/>
    </source>
</evidence>
<dbReference type="Pfam" id="PF02563">
    <property type="entry name" value="Poly_export"/>
    <property type="match status" value="1"/>
</dbReference>